<dbReference type="Pfam" id="PF13309">
    <property type="entry name" value="HTH_22"/>
    <property type="match status" value="1"/>
</dbReference>
<dbReference type="AlphaFoldDB" id="A0A9X3CIS4"/>
<keyword evidence="3" id="KW-1185">Reference proteome</keyword>
<evidence type="ECO:0000259" key="1">
    <source>
        <dbReference type="Pfam" id="PF13309"/>
    </source>
</evidence>
<dbReference type="PANTHER" id="PTHR35568:SF1">
    <property type="entry name" value="TRANSCRIPTIONAL REGULATOR DAUR"/>
    <property type="match status" value="1"/>
</dbReference>
<comment type="caution">
    <text evidence="2">The sequence shown here is derived from an EMBL/GenBank/DDBJ whole genome shotgun (WGS) entry which is preliminary data.</text>
</comment>
<proteinExistence type="predicted"/>
<dbReference type="Proteomes" id="UP001155586">
    <property type="component" value="Unassembled WGS sequence"/>
</dbReference>
<dbReference type="InterPro" id="IPR039446">
    <property type="entry name" value="DauR-like"/>
</dbReference>
<dbReference type="InterPro" id="IPR039445">
    <property type="entry name" value="DauR-like_HTH"/>
</dbReference>
<evidence type="ECO:0000313" key="2">
    <source>
        <dbReference type="EMBL" id="MCW8336604.1"/>
    </source>
</evidence>
<reference evidence="2" key="1">
    <citation type="submission" date="2022-02" db="EMBL/GenBank/DDBJ databases">
        <title>Vibrio sp. nov., a new bacterium isolated from Bohai sea, China.</title>
        <authorList>
            <person name="Yuan Y."/>
        </authorList>
    </citation>
    <scope>NUCLEOTIDE SEQUENCE</scope>
    <source>
        <strain evidence="2">DBSS07</strain>
    </source>
</reference>
<feature type="non-terminal residue" evidence="2">
    <location>
        <position position="1"/>
    </location>
</feature>
<sequence length="67" mass="7662">VIEQALEHAIEEVKNDASINLKSKNKTITKILFDNGIFELKEATGLTSERLGITRHAIYKYIREFKA</sequence>
<name>A0A9X3CIS4_9VIBR</name>
<organism evidence="2 3">
    <name type="scientific">Vibrio paucivorans</name>
    <dbReference type="NCBI Taxonomy" id="2829489"/>
    <lineage>
        <taxon>Bacteria</taxon>
        <taxon>Pseudomonadati</taxon>
        <taxon>Pseudomonadota</taxon>
        <taxon>Gammaproteobacteria</taxon>
        <taxon>Vibrionales</taxon>
        <taxon>Vibrionaceae</taxon>
        <taxon>Vibrio</taxon>
    </lineage>
</organism>
<accession>A0A9X3CIS4</accession>
<gene>
    <name evidence="2" type="ORF">MD483_22615</name>
</gene>
<dbReference type="RefSeq" id="WP_265689685.1">
    <property type="nucleotide sequence ID" value="NZ_JAKRRX010000300.1"/>
</dbReference>
<evidence type="ECO:0000313" key="3">
    <source>
        <dbReference type="Proteomes" id="UP001155586"/>
    </source>
</evidence>
<protein>
    <submittedName>
        <fullName evidence="2">Helix-turn-helix domain-containing protein</fullName>
    </submittedName>
</protein>
<dbReference type="PANTHER" id="PTHR35568">
    <property type="entry name" value="TRANSCRIPTIONAL REGULATOR DAUR"/>
    <property type="match status" value="1"/>
</dbReference>
<feature type="domain" description="Transcriptional regulator DauR-like HTH" evidence="1">
    <location>
        <begin position="6"/>
        <end position="63"/>
    </location>
</feature>
<dbReference type="EMBL" id="JAKRRX010000300">
    <property type="protein sequence ID" value="MCW8336604.1"/>
    <property type="molecule type" value="Genomic_DNA"/>
</dbReference>